<dbReference type="Proteomes" id="UP000595140">
    <property type="component" value="Unassembled WGS sequence"/>
</dbReference>
<protein>
    <recommendedName>
        <fullName evidence="3">Reverse transcriptase zinc-binding domain-containing protein</fullName>
    </recommendedName>
</protein>
<reference evidence="1 2" key="1">
    <citation type="submission" date="2018-04" db="EMBL/GenBank/DDBJ databases">
        <authorList>
            <person name="Vogel A."/>
        </authorList>
    </citation>
    <scope>NUCLEOTIDE SEQUENCE [LARGE SCALE GENOMIC DNA]</scope>
</reference>
<gene>
    <name evidence="1" type="ORF">CCAM_LOCUS32273</name>
</gene>
<dbReference type="AlphaFoldDB" id="A0A484MPS6"/>
<name>A0A484MPS6_9ASTE</name>
<evidence type="ECO:0000313" key="1">
    <source>
        <dbReference type="EMBL" id="VFQ90497.1"/>
    </source>
</evidence>
<dbReference type="PANTHER" id="PTHR33116:SF84">
    <property type="entry name" value="RNA-DIRECTED DNA POLYMERASE"/>
    <property type="match status" value="1"/>
</dbReference>
<dbReference type="OrthoDB" id="1938246at2759"/>
<dbReference type="PANTHER" id="PTHR33116">
    <property type="entry name" value="REVERSE TRANSCRIPTASE ZINC-BINDING DOMAIN-CONTAINING PROTEIN-RELATED-RELATED"/>
    <property type="match status" value="1"/>
</dbReference>
<keyword evidence="2" id="KW-1185">Reference proteome</keyword>
<proteinExistence type="predicted"/>
<organism evidence="1 2">
    <name type="scientific">Cuscuta campestris</name>
    <dbReference type="NCBI Taxonomy" id="132261"/>
    <lineage>
        <taxon>Eukaryota</taxon>
        <taxon>Viridiplantae</taxon>
        <taxon>Streptophyta</taxon>
        <taxon>Embryophyta</taxon>
        <taxon>Tracheophyta</taxon>
        <taxon>Spermatophyta</taxon>
        <taxon>Magnoliopsida</taxon>
        <taxon>eudicotyledons</taxon>
        <taxon>Gunneridae</taxon>
        <taxon>Pentapetalae</taxon>
        <taxon>asterids</taxon>
        <taxon>lamiids</taxon>
        <taxon>Solanales</taxon>
        <taxon>Convolvulaceae</taxon>
        <taxon>Cuscuteae</taxon>
        <taxon>Cuscuta</taxon>
        <taxon>Cuscuta subgen. Grammica</taxon>
        <taxon>Cuscuta sect. Cleistogrammica</taxon>
    </lineage>
</organism>
<accession>A0A484MPS6</accession>
<evidence type="ECO:0008006" key="3">
    <source>
        <dbReference type="Google" id="ProtNLM"/>
    </source>
</evidence>
<dbReference type="EMBL" id="OOIL02004148">
    <property type="protein sequence ID" value="VFQ90497.1"/>
    <property type="molecule type" value="Genomic_DNA"/>
</dbReference>
<evidence type="ECO:0000313" key="2">
    <source>
        <dbReference type="Proteomes" id="UP000595140"/>
    </source>
</evidence>
<sequence length="312" mass="35937">MKRIQDICRNFIWSATASYKRSPLINWEETCLPKNKGGIGLKNLVNWNKANVMKLLWDVANRKDILWVRWVHGRYLKQETVWQYNPKGDVCYYWRKMLKKVSQWAGTDLTAGNIKEMEDKIVRGSNRKERKRRAALVAACFYIIWKARNNIVHGKKRWNAIDSVEYVKYHVTTHVKPKNLLGVPIAPLDLAPSTTLHNPTSKDMESVERTIHNSVRVLEVANDGVSVEGIVNAFPLDLVVVDTPVDAPDHANKVESEYWVSPRAAKFVFALLAYAHRYTPICRLNEDLTSSGHSLWVIIFSPVLKHEWEPPP</sequence>